<keyword evidence="5" id="KW-1185">Reference proteome</keyword>
<dbReference type="EnsemblMetazoa" id="XM_001601066">
    <property type="protein sequence ID" value="XP_001601116"/>
    <property type="gene ID" value="LOC100116764"/>
</dbReference>
<dbReference type="EnsemblMetazoa" id="XM_016989159">
    <property type="protein sequence ID" value="XP_016844648"/>
    <property type="gene ID" value="LOC100116764"/>
</dbReference>
<proteinExistence type="predicted"/>
<dbReference type="InParanoid" id="A0A7M7HAG3"/>
<dbReference type="SMR" id="A0A7M7HAG3"/>
<dbReference type="InterPro" id="IPR023476">
    <property type="entry name" value="Pep_tRNA_hydro_II_dom_sf"/>
</dbReference>
<accession>A0A7M7HAG3</accession>
<dbReference type="OMA" id="AIIAQCC"/>
<dbReference type="SUPFAM" id="SSF102462">
    <property type="entry name" value="Peptidyl-tRNA hydrolase II"/>
    <property type="match status" value="1"/>
</dbReference>
<dbReference type="Gene3D" id="3.40.1490.10">
    <property type="entry name" value="Bit1"/>
    <property type="match status" value="1"/>
</dbReference>
<evidence type="ECO:0000313" key="5">
    <source>
        <dbReference type="Proteomes" id="UP000002358"/>
    </source>
</evidence>
<evidence type="ECO:0000256" key="3">
    <source>
        <dbReference type="ARBA" id="ARBA00048707"/>
    </source>
</evidence>
<evidence type="ECO:0000256" key="2">
    <source>
        <dbReference type="ARBA" id="ARBA00022801"/>
    </source>
</evidence>
<dbReference type="InterPro" id="IPR002833">
    <property type="entry name" value="PTH2"/>
</dbReference>
<dbReference type="AlphaFoldDB" id="A0A7M7HAG3"/>
<dbReference type="PANTHER" id="PTHR46194">
    <property type="entry name" value="PEPTIDYL-TRNA HYDROLASE PTRHD1-RELATED"/>
    <property type="match status" value="1"/>
</dbReference>
<reference evidence="4" key="1">
    <citation type="submission" date="2021-01" db="UniProtKB">
        <authorList>
            <consortium name="EnsemblMetazoa"/>
        </authorList>
    </citation>
    <scope>IDENTIFICATION</scope>
</reference>
<dbReference type="OrthoDB" id="201213at2759"/>
<name>A0A7M7HAG3_NASVI</name>
<dbReference type="EnsemblMetazoa" id="XM_032599577">
    <property type="protein sequence ID" value="XP_032455468"/>
    <property type="gene ID" value="LOC100116764"/>
</dbReference>
<dbReference type="EC" id="3.1.1.29" evidence="1"/>
<evidence type="ECO:0000256" key="1">
    <source>
        <dbReference type="ARBA" id="ARBA00013260"/>
    </source>
</evidence>
<dbReference type="Proteomes" id="UP000002358">
    <property type="component" value="Chromosome 4"/>
</dbReference>
<dbReference type="GO" id="GO:0004045">
    <property type="term" value="F:peptidyl-tRNA hydrolase activity"/>
    <property type="evidence" value="ECO:0007669"/>
    <property type="project" value="UniProtKB-EC"/>
</dbReference>
<dbReference type="Pfam" id="PF01981">
    <property type="entry name" value="PTH2"/>
    <property type="match status" value="1"/>
</dbReference>
<dbReference type="KEGG" id="nvi:100116764"/>
<dbReference type="FunCoup" id="A0A7M7HAG3">
    <property type="interactions" value="65"/>
</dbReference>
<sequence length="118" mass="13485">MAGIVQYVVVRGDLIKTLEWPLGAVIAQACHACSAVTHLFHDDPDTQTYLSDLDNMHKVVLEAPNEESLNTLHQTLEQNNISHKLWIEQPENISTCLVIKPYPKENVQKYVKKFKLFK</sequence>
<comment type="catalytic activity">
    <reaction evidence="3">
        <text>an N-acyl-L-alpha-aminoacyl-tRNA + H2O = an N-acyl-L-amino acid + a tRNA + H(+)</text>
        <dbReference type="Rhea" id="RHEA:54448"/>
        <dbReference type="Rhea" id="RHEA-COMP:10123"/>
        <dbReference type="Rhea" id="RHEA-COMP:13883"/>
        <dbReference type="ChEBI" id="CHEBI:15377"/>
        <dbReference type="ChEBI" id="CHEBI:15378"/>
        <dbReference type="ChEBI" id="CHEBI:59874"/>
        <dbReference type="ChEBI" id="CHEBI:78442"/>
        <dbReference type="ChEBI" id="CHEBI:138191"/>
        <dbReference type="EC" id="3.1.1.29"/>
    </reaction>
</comment>
<evidence type="ECO:0000313" key="4">
    <source>
        <dbReference type="EnsemblMetazoa" id="XP_008213966"/>
    </source>
</evidence>
<dbReference type="EnsemblMetazoa" id="XM_008215744">
    <property type="protein sequence ID" value="XP_008213966"/>
    <property type="gene ID" value="LOC100116764"/>
</dbReference>
<dbReference type="PANTHER" id="PTHR46194:SF1">
    <property type="entry name" value="PEPTIDYL-TRNA HYDROLASE PTRHD1-RELATED"/>
    <property type="match status" value="1"/>
</dbReference>
<protein>
    <recommendedName>
        <fullName evidence="1">peptidyl-tRNA hydrolase</fullName>
        <ecNumber evidence="1">3.1.1.29</ecNumber>
    </recommendedName>
</protein>
<dbReference type="InterPro" id="IPR042237">
    <property type="entry name" value="PTRHD1"/>
</dbReference>
<gene>
    <name evidence="4" type="primary">100116764</name>
</gene>
<keyword evidence="2" id="KW-0378">Hydrolase</keyword>
<organism evidence="4 5">
    <name type="scientific">Nasonia vitripennis</name>
    <name type="common">Parasitic wasp</name>
    <dbReference type="NCBI Taxonomy" id="7425"/>
    <lineage>
        <taxon>Eukaryota</taxon>
        <taxon>Metazoa</taxon>
        <taxon>Ecdysozoa</taxon>
        <taxon>Arthropoda</taxon>
        <taxon>Hexapoda</taxon>
        <taxon>Insecta</taxon>
        <taxon>Pterygota</taxon>
        <taxon>Neoptera</taxon>
        <taxon>Endopterygota</taxon>
        <taxon>Hymenoptera</taxon>
        <taxon>Apocrita</taxon>
        <taxon>Proctotrupomorpha</taxon>
        <taxon>Chalcidoidea</taxon>
        <taxon>Pteromalidae</taxon>
        <taxon>Pteromalinae</taxon>
        <taxon>Nasonia</taxon>
    </lineage>
</organism>
<dbReference type="CDD" id="cd02429">
    <property type="entry name" value="PTH2_like"/>
    <property type="match status" value="1"/>
</dbReference>